<evidence type="ECO:0000313" key="2">
    <source>
        <dbReference type="EMBL" id="RXN13473.1"/>
    </source>
</evidence>
<feature type="region of interest" description="Disordered" evidence="1">
    <location>
        <begin position="1"/>
        <end position="28"/>
    </location>
</feature>
<keyword evidence="3" id="KW-1185">Reference proteome</keyword>
<dbReference type="EMBL" id="QBIY01012978">
    <property type="protein sequence ID" value="RXN13473.1"/>
    <property type="molecule type" value="Genomic_DNA"/>
</dbReference>
<gene>
    <name evidence="2" type="ORF">ROHU_009662</name>
</gene>
<evidence type="ECO:0000256" key="1">
    <source>
        <dbReference type="SAM" id="MobiDB-lite"/>
    </source>
</evidence>
<dbReference type="Proteomes" id="UP000290572">
    <property type="component" value="Unassembled WGS sequence"/>
</dbReference>
<evidence type="ECO:0000313" key="3">
    <source>
        <dbReference type="Proteomes" id="UP000290572"/>
    </source>
</evidence>
<comment type="caution">
    <text evidence="2">The sequence shown here is derived from an EMBL/GenBank/DDBJ whole genome shotgun (WGS) entry which is preliminary data.</text>
</comment>
<reference evidence="2 3" key="1">
    <citation type="submission" date="2018-03" db="EMBL/GenBank/DDBJ databases">
        <title>Draft genome sequence of Rohu Carp (Labeo rohita).</title>
        <authorList>
            <person name="Das P."/>
            <person name="Kushwaha B."/>
            <person name="Joshi C.G."/>
            <person name="Kumar D."/>
            <person name="Nagpure N.S."/>
            <person name="Sahoo L."/>
            <person name="Das S.P."/>
            <person name="Bit A."/>
            <person name="Patnaik S."/>
            <person name="Meher P.K."/>
            <person name="Jayasankar P."/>
            <person name="Koringa P.G."/>
            <person name="Patel N.V."/>
            <person name="Hinsu A.T."/>
            <person name="Kumar R."/>
            <person name="Pandey M."/>
            <person name="Agarwal S."/>
            <person name="Srivastava S."/>
            <person name="Singh M."/>
            <person name="Iquebal M.A."/>
            <person name="Jaiswal S."/>
            <person name="Angadi U.B."/>
            <person name="Kumar N."/>
            <person name="Raza M."/>
            <person name="Shah T.M."/>
            <person name="Rai A."/>
            <person name="Jena J.K."/>
        </authorList>
    </citation>
    <scope>NUCLEOTIDE SEQUENCE [LARGE SCALE GENOMIC DNA]</scope>
    <source>
        <strain evidence="2">DASCIFA01</strain>
        <tissue evidence="2">Testis</tissue>
    </source>
</reference>
<organism evidence="2 3">
    <name type="scientific">Labeo rohita</name>
    <name type="common">Indian major carp</name>
    <name type="synonym">Cyprinus rohita</name>
    <dbReference type="NCBI Taxonomy" id="84645"/>
    <lineage>
        <taxon>Eukaryota</taxon>
        <taxon>Metazoa</taxon>
        <taxon>Chordata</taxon>
        <taxon>Craniata</taxon>
        <taxon>Vertebrata</taxon>
        <taxon>Euteleostomi</taxon>
        <taxon>Actinopterygii</taxon>
        <taxon>Neopterygii</taxon>
        <taxon>Teleostei</taxon>
        <taxon>Ostariophysi</taxon>
        <taxon>Cypriniformes</taxon>
        <taxon>Cyprinidae</taxon>
        <taxon>Labeoninae</taxon>
        <taxon>Labeonini</taxon>
        <taxon>Labeo</taxon>
    </lineage>
</organism>
<sequence length="124" mass="13808">MISESRPGDNPPKSREGSEAGSWRLAAGSDRNLRHSHCTLVISQTMHTSGMEINWLGLIGGAGVNNCTWRILKRVIVNSLVKNLNWSRINGKTVATLQLKEVVIELLFNTTVQRKKKTDVQTLK</sequence>
<proteinExistence type="predicted"/>
<dbReference type="AlphaFoldDB" id="A0A498M0X2"/>
<accession>A0A498M0X2</accession>
<name>A0A498M0X2_LABRO</name>
<protein>
    <submittedName>
        <fullName evidence="2">Uncharacterized protein</fullName>
    </submittedName>
</protein>